<evidence type="ECO:0000313" key="1">
    <source>
        <dbReference type="EMBL" id="QBQ55444.1"/>
    </source>
</evidence>
<proteinExistence type="predicted"/>
<accession>A0A4P7C1T9</accession>
<protein>
    <submittedName>
        <fullName evidence="1">Uncharacterized protein</fullName>
    </submittedName>
</protein>
<evidence type="ECO:0000313" key="2">
    <source>
        <dbReference type="Proteomes" id="UP000294325"/>
    </source>
</evidence>
<dbReference type="Proteomes" id="UP000294325">
    <property type="component" value="Chromosome"/>
</dbReference>
<dbReference type="OrthoDB" id="6064844at2"/>
<sequence length="78" mass="8973">MSSQNQKESKNSLIPVTKWNDHHPWPPIGGLRHLIFFSETNDFKSAFKRVGRRVLVDEAEFFRCVEARNNEVASISTA</sequence>
<gene>
    <name evidence="1" type="ORF">E3U44_13715</name>
</gene>
<dbReference type="AlphaFoldDB" id="A0A4P7C1T9"/>
<keyword evidence="2" id="KW-1185">Reference proteome</keyword>
<organism evidence="1 2">
    <name type="scientific">Nitrosococcus wardiae</name>
    <dbReference type="NCBI Taxonomy" id="1814290"/>
    <lineage>
        <taxon>Bacteria</taxon>
        <taxon>Pseudomonadati</taxon>
        <taxon>Pseudomonadota</taxon>
        <taxon>Gammaproteobacteria</taxon>
        <taxon>Chromatiales</taxon>
        <taxon>Chromatiaceae</taxon>
        <taxon>Nitrosococcus</taxon>
    </lineage>
</organism>
<dbReference type="EMBL" id="CP038033">
    <property type="protein sequence ID" value="QBQ55444.1"/>
    <property type="molecule type" value="Genomic_DNA"/>
</dbReference>
<reference evidence="1 2" key="1">
    <citation type="submission" date="2019-03" db="EMBL/GenBank/DDBJ databases">
        <title>The genome sequence of Nitrosococcus wardiae strain D1FHST reveals the archetypal metabolic capacity of ammonia-oxidizing Gammaproteobacteria.</title>
        <authorList>
            <person name="Wang L."/>
            <person name="Lim C.K."/>
            <person name="Hanson T.E."/>
            <person name="Dang H."/>
            <person name="Klotz M.G."/>
        </authorList>
    </citation>
    <scope>NUCLEOTIDE SEQUENCE [LARGE SCALE GENOMIC DNA]</scope>
    <source>
        <strain evidence="1 2">D1FHS</strain>
    </source>
</reference>
<name>A0A4P7C1T9_9GAMM</name>
<dbReference type="KEGG" id="nwr:E3U44_13715"/>